<sequence length="3687" mass="415353">MSQKEKKKKGFRQKPPPILKYLQGILRKYPDGGQILKELIQNADDAVAEEVILLYDERSFGTQSLFSDGLASTQGPALLAYNNGIFSEDDWEGIKSPGISHKEDDPSTVGRFGLGFNSVYHITDFPSILSGEFLGVLDTQQIALEEGGQLWNIEEWEEASDQFQPFWATLESLGKPCPAVKGYFPGTLFRFPIRQSPSKISDNVYSAQRVQELLRSFLNDAPISLLFLRNIQKVTLGIVGSDGAICELLKADVSVRLYCESNAVQDMQKPIKASLNQGRNRSISEIFADYNLGTTLETNGCIKTLALQGSGVAKATSCEWLILSAEAKKNALPGLWDLAEKVRSTPALSLAYCLQDRCTGRLSCVLPLPATEENVTGLPLHISAPFQLTDDRRHVQWSEEGSQARGAEGRWNHLLMEEVLPVAYCQMVVLASSCPGDPYGAWPDPTHSQQLRYKPLVTEICQRLRNMKLLVRVGEGDPHLLHPSEAILLPKPVLDKPIGPVLEKALLLAGSPLAAAPPHVRQALVLGAKDGAVVQEATAKFVGGALQRAANIWNWLTESEKKLLLEYLVEDGCYMELKDLPLLPTANGHYTCFGDAGETVFVENPDFPRILLPGLANQFLPKDLTPVLLSHLQAIAKKGLFKNLVSLNQVIIEKNLPRALPRGWVSSKSVPVIWSPSAYPGEPPLEWISAFWTFLTRHASSLEPFEGCPIIPLMPLHNSLNGIQLARLLPQPTLIFQRHNEHCLPDAVAKILEVLGCTVIQKWDSSWSHHQLKEYVLEPTPSNVLQVFVHLGVANVTNQLTFLSTCQIESLSAFLSTAVSFSQKDIGVLTKLPLFFKMPSLLPPSKAALVSAQDYLALEKTLVPPVPTNLLTPEPVLLCRNEAERGLLFKIRRKLLGTPDLCLLCVRAMKKGSYANRAEDAKQFMLWLLRNGDTLFSQSQELQALCHDLPFVDCGSTELLRPCHLYDPENSTLLALLRPSHFPKGPFQEQAMLRILRTLGLKSDLSAVSPADAITAAREVAVSEMATAKAKSQALIRVCNESPLLSRLSPEMLKQLRSLPWVPAINSSKLGPAGVFLAPESIRSVRYTDLVGQVMGLTNAFWAHAAEELGLERLPPPGKVMENLADLVQAYCSKETPLLTAKLRSIYQHMQQHLFDFPHPPTYTSVWNGKGFSWPKDVVLSFPNDLDFALLMPRVPPDFQEYRQLFAKWGVQQSPREKDVDQALQKLAEQINARPKGGTQAELLLFIAVLDWLSNQGYHGEKEMLIPVQIVGLVGFALRPASSALYCDMDRARLADLGGDLPILVHEAVSSATAAFFGVEMMSTKLSGLELFEAWGPSEPITLRIRNILREYSQDADVFQELLQNAEDASAKTCRFLIDLRQHDTTKGLLDPGMATCQGPALWAQNDALFTEADFSNITQLGAATKEHQEDKIGRFGLGFCTVYHMTDVPFLLSGHTVLIFDPNITHLQKHIRGSVRPGIRLNLTSTVAASFPEQFWPFRGIFGCRIGEKYQGTLIRLPFRTEQEAKESQICPEPFGPSRIKGLETGFQEMSQYLLIFLHNVQEVSLSCLAQDFSSPEVVQPLATVSREVLNEMGFPLVRLRTTWQSAVNIHHFLLHACSADGEAEELFRKGRKRGIHFLPPSARVALPLRPSTTIGRWLPDIRGFKGRVFCFLPLPIESGLPLHLTAPFAVLSNRKGLWDTTEKGQWNIALLRDSVTAAWLGALTQLRDMYKQELLEDYEYYDFWPDIYSTKYPFTEAAKAFYQALIDGVNGEQPVLFSDGQKWRPLNHACILDDDIICETQLRSIAVRTFSLLLPEPQIAVSLPEKVKLSFKTWTPRNSSVLNTYNWARFLQELALPNLAKLAVPDRNALILCALDMNDAGVNECLKALPCIPATPDETLKTIKELVHPEGHVAPLYCPKDGCFPMGEEFLKPERLLRLEHLGMTKDWVAMEELINRARTVEALWHQNPDKACQRVCCILDLLDGHLQASSRNTTQVLFRDIPFLPAVLPGNMRKICCPSEIYYHKLNSLVHLIEPILDKEALGGNSKLSKEIMEFLGVKCKPSVTTVLKQLEKASFCSNALSKKMLAKMAQDCYAFLNDVVQNHESRVEVAQKAQTFPFILVSVGFVPVCKVSHNLAFDAIPYLFKLPEEYWQQKNLWECIGLRDVFTLDDYASVLKALAENTAGQPLSVEKLEIVLRLITAGLAGVLPENQQLDSYLSQKMFFPDQDKVLRQLPKLLFDDTPWLPRESGTPFCHSMIPREIAVRCGLSTKKHRILSKQRIQKFSLWGTDFGAKEDSCTRLSNILREYSSSQDVLKELLQNADDAGASVIHFLWDRRQHPTERVFSDDWKSLQGPALCIYNNRTFQLSDIEGIQRLGHGGKRGRRDATGKYGLGFNTVYNLTDCPAFVTGDRTLCVFDPTLRYLPESDEVSPGAKYNLTKDFREAFLNVYDTFLPDVFELEQGTLFRLPLRTPAGAASSPICQKSVSEIDMENMLEALKEDAECLMMFLNYIRTVIFSVMGEEDRNPKELLRIETEGGEPGRLEYQKHLQQRAAAGGLEMSKPVTVFYKMKISTNLLRDPSIWWVGRQIGMDSPETIEGMLLPYGGVAVCLNRQLCGRAFCTLPLPGRTGLPIHVNGNFDVDSARRDLRKDSEGDVSSTWNRLVMQYLLAPLYGQLLKNLCQTFGREPLKFHTLQKCHDQLAQKYLQYFPIVTKDVSPVWQQLVIHLYKLMHEDQVPLLPVYQKNVNYKNARRIETISVCWSAPKAEDSTRGPYFLKNTIEDKILECTLQELGMSLVPAFEQLQGIHDQFVMAEIDVLTLDSPSLCHFLKSLLNFLPCSLNQTPVKNHSNCFALLIFSLSGLCSDDVNCMKGLPLLLTNDNVLRCFSQQEPVYQKSSASELFPHRQHCFFAFADYSLNQLLLEMEFLKKFTLDESVAYIQEMLTLDSWGNDSKRQKSWLGEVWKFFESQICVTQNKEKRNELFAELISLFKGCTLLPVYDSSELIPLESLGTLIPNNLSPVCEILHKLGFAKLDKSLLPPELTVYCISPELVKIENPIVVLEQLFTHSSLCWNKLDPFDYDLLLRFLSDKYKQWKLLRLLPENLRPKYFNNIVEEQLEETSLKLCMYREYCEFQNSLKELLVSLDFQNALIALLKWQSKTEEIEDINDGLFSPDQLEVVCCEKLCVVMVYNLQLLGETERVRTVHVATTPDGKTKIYLTHQESMSRQEGIHIFSTLAIEINKLLGERLQPEAMGILMEILACERPKDTAKVLEKRRVPLYQQGNLNAYDLPPPGEDIPEEWYNSLDMSILHTFMKGDYVGYLASSQPKEHYLYAVVLEVLESQKNGAGQIHRYRIDLGGGRQEEVTAYDLYHFKRNKPVSDSNKMVVLAAVSADAAQVVRPDINEYWHHRPLSEVKKEINACLDQVWRLSEEEKKKALRRLYLCYHPDKNLGQEDSANELFKYLKEKIKEMEKGMRSNGPKSSNSYHRNFSDCWSEWDQQAHQHQQRHYEFTRSGGGGRGRGGGGGGGSYDFWSYHRCGPNSSKSQPNHCFLEAKRWLRQAECDLQVAASIAGNGSTEWLLYMTFRAMEKTLTAVEYNQGGGFERNLSLAKLADKVASYGCELAKLPEQIDVLREHGVDDKITQYPKYHTLPTIPNEAFSACKEQDVLLSAWEILNVVKRWLGL</sequence>
<evidence type="ECO:0000313" key="4">
    <source>
        <dbReference type="EMBL" id="KAK9397552.1"/>
    </source>
</evidence>
<name>A0AAW1B6S1_CROAD</name>
<organism evidence="4 5">
    <name type="scientific">Crotalus adamanteus</name>
    <name type="common">Eastern diamondback rattlesnake</name>
    <dbReference type="NCBI Taxonomy" id="8729"/>
    <lineage>
        <taxon>Eukaryota</taxon>
        <taxon>Metazoa</taxon>
        <taxon>Chordata</taxon>
        <taxon>Craniata</taxon>
        <taxon>Vertebrata</taxon>
        <taxon>Euteleostomi</taxon>
        <taxon>Lepidosauria</taxon>
        <taxon>Squamata</taxon>
        <taxon>Bifurcata</taxon>
        <taxon>Unidentata</taxon>
        <taxon>Episquamata</taxon>
        <taxon>Toxicofera</taxon>
        <taxon>Serpentes</taxon>
        <taxon>Colubroidea</taxon>
        <taxon>Viperidae</taxon>
        <taxon>Crotalinae</taxon>
        <taxon>Crotalus</taxon>
    </lineage>
</organism>
<dbReference type="InterPro" id="IPR036890">
    <property type="entry name" value="HATPase_C_sf"/>
</dbReference>
<accession>A0AAW1B6S1</accession>
<feature type="domain" description="HEPN" evidence="2">
    <location>
        <begin position="3557"/>
        <end position="3663"/>
    </location>
</feature>
<dbReference type="Proteomes" id="UP001474421">
    <property type="component" value="Unassembled WGS sequence"/>
</dbReference>
<dbReference type="PANTHER" id="PTHR46919:SF2">
    <property type="entry name" value="SACSIN"/>
    <property type="match status" value="1"/>
</dbReference>
<feature type="domain" description="Sacsin/Nov" evidence="3">
    <location>
        <begin position="2297"/>
        <end position="2533"/>
    </location>
</feature>
<dbReference type="SUPFAM" id="SSF46565">
    <property type="entry name" value="Chaperone J-domain"/>
    <property type="match status" value="1"/>
</dbReference>
<feature type="domain" description="Sacsin/Nov" evidence="3">
    <location>
        <begin position="17"/>
        <end position="241"/>
    </location>
</feature>
<dbReference type="InterPro" id="IPR058210">
    <property type="entry name" value="SACS/Nov_dom"/>
</dbReference>
<reference evidence="4 5" key="1">
    <citation type="journal article" date="2024" name="Proc. Natl. Acad. Sci. U.S.A.">
        <title>The genetic regulatory architecture and epigenomic basis for age-related changes in rattlesnake venom.</title>
        <authorList>
            <person name="Hogan M.P."/>
            <person name="Holding M.L."/>
            <person name="Nystrom G.S."/>
            <person name="Colston T.J."/>
            <person name="Bartlett D.A."/>
            <person name="Mason A.J."/>
            <person name="Ellsworth S.A."/>
            <person name="Rautsaw R.M."/>
            <person name="Lawrence K.C."/>
            <person name="Strickland J.L."/>
            <person name="He B."/>
            <person name="Fraser P."/>
            <person name="Margres M.J."/>
            <person name="Gilbert D.M."/>
            <person name="Gibbs H.L."/>
            <person name="Parkinson C.L."/>
            <person name="Rokyta D.R."/>
        </authorList>
    </citation>
    <scope>NUCLEOTIDE SEQUENCE [LARGE SCALE GENOMIC DNA]</scope>
    <source>
        <strain evidence="4">DRR0105</strain>
    </source>
</reference>
<comment type="caution">
    <text evidence="4">The sequence shown here is derived from an EMBL/GenBank/DDBJ whole genome shotgun (WGS) entry which is preliminary data.</text>
</comment>
<evidence type="ECO:0000313" key="5">
    <source>
        <dbReference type="Proteomes" id="UP001474421"/>
    </source>
</evidence>
<feature type="region of interest" description="Disordered" evidence="1">
    <location>
        <begin position="3508"/>
        <end position="3527"/>
    </location>
</feature>
<dbReference type="NCBIfam" id="NF047352">
    <property type="entry name" value="P_loop_sacsin"/>
    <property type="match status" value="3"/>
</dbReference>
<dbReference type="SUPFAM" id="SSF81593">
    <property type="entry name" value="Nucleotidyltransferase substrate binding subunit/domain"/>
    <property type="match status" value="1"/>
</dbReference>
<feature type="compositionally biased region" description="Gly residues" evidence="1">
    <location>
        <begin position="3517"/>
        <end position="3527"/>
    </location>
</feature>
<dbReference type="Gene3D" id="1.20.120.330">
    <property type="entry name" value="Nucleotidyltransferases domain 2"/>
    <property type="match status" value="1"/>
</dbReference>
<evidence type="ECO:0000259" key="3">
    <source>
        <dbReference type="Pfam" id="PF25794"/>
    </source>
</evidence>
<dbReference type="InterPro" id="IPR007842">
    <property type="entry name" value="HEPN_dom"/>
</dbReference>
<dbReference type="InterPro" id="IPR036869">
    <property type="entry name" value="J_dom_sf"/>
</dbReference>
<protein>
    <submittedName>
        <fullName evidence="4">Sacsin-like</fullName>
    </submittedName>
</protein>
<dbReference type="InterPro" id="IPR001623">
    <property type="entry name" value="DnaJ_domain"/>
</dbReference>
<dbReference type="Pfam" id="PF25794">
    <property type="entry name" value="SACS"/>
    <property type="match status" value="3"/>
</dbReference>
<proteinExistence type="predicted"/>
<dbReference type="Pfam" id="PF05168">
    <property type="entry name" value="HEPN"/>
    <property type="match status" value="1"/>
</dbReference>
<dbReference type="PANTHER" id="PTHR46919">
    <property type="entry name" value="ZINC FINGER, C3HC4 TYPE (RING FINGER) FAMILY PROTEIN"/>
    <property type="match status" value="1"/>
</dbReference>
<feature type="domain" description="Sacsin/Nov" evidence="3">
    <location>
        <begin position="1339"/>
        <end position="1579"/>
    </location>
</feature>
<dbReference type="Gene3D" id="1.10.287.110">
    <property type="entry name" value="DnaJ domain"/>
    <property type="match status" value="1"/>
</dbReference>
<dbReference type="CDD" id="cd06257">
    <property type="entry name" value="DnaJ"/>
    <property type="match status" value="1"/>
</dbReference>
<gene>
    <name evidence="4" type="ORF">NXF25_020913</name>
</gene>
<dbReference type="SUPFAM" id="SSF55874">
    <property type="entry name" value="ATPase domain of HSP90 chaperone/DNA topoisomerase II/histidine kinase"/>
    <property type="match status" value="3"/>
</dbReference>
<evidence type="ECO:0000259" key="2">
    <source>
        <dbReference type="Pfam" id="PF05168"/>
    </source>
</evidence>
<keyword evidence="5" id="KW-1185">Reference proteome</keyword>
<evidence type="ECO:0000256" key="1">
    <source>
        <dbReference type="SAM" id="MobiDB-lite"/>
    </source>
</evidence>
<dbReference type="EMBL" id="JAOTOJ010000008">
    <property type="protein sequence ID" value="KAK9397552.1"/>
    <property type="molecule type" value="Genomic_DNA"/>
</dbReference>